<dbReference type="EMBL" id="BMKG01000035">
    <property type="protein sequence ID" value="GGC23025.1"/>
    <property type="molecule type" value="Genomic_DNA"/>
</dbReference>
<dbReference type="EMBL" id="WNKZ01000031">
    <property type="protein sequence ID" value="MTV53552.1"/>
    <property type="molecule type" value="Genomic_DNA"/>
</dbReference>
<dbReference type="RefSeq" id="WP_155470865.1">
    <property type="nucleotide sequence ID" value="NZ_BMKG01000035.1"/>
</dbReference>
<accession>A0A6I3SZ69</accession>
<evidence type="ECO:0000313" key="2">
    <source>
        <dbReference type="EMBL" id="MTV53552.1"/>
    </source>
</evidence>
<dbReference type="Proteomes" id="UP000622638">
    <property type="component" value="Unassembled WGS sequence"/>
</dbReference>
<proteinExistence type="predicted"/>
<dbReference type="InterPro" id="IPR052931">
    <property type="entry name" value="Prophage_regulatory_activator"/>
</dbReference>
<name>A0A6I3SZ69_9BURK</name>
<evidence type="ECO:0000313" key="1">
    <source>
        <dbReference type="EMBL" id="GGC23025.1"/>
    </source>
</evidence>
<organism evidence="2 3">
    <name type="scientific">Pseudoduganella buxea</name>
    <dbReference type="NCBI Taxonomy" id="1949069"/>
    <lineage>
        <taxon>Bacteria</taxon>
        <taxon>Pseudomonadati</taxon>
        <taxon>Pseudomonadota</taxon>
        <taxon>Betaproteobacteria</taxon>
        <taxon>Burkholderiales</taxon>
        <taxon>Oxalobacteraceae</taxon>
        <taxon>Telluria group</taxon>
        <taxon>Pseudoduganella</taxon>
    </lineage>
</organism>
<dbReference type="PANTHER" id="PTHR36154">
    <property type="entry name" value="DNA-BINDING TRANSCRIPTIONAL ACTIVATOR ALPA"/>
    <property type="match status" value="1"/>
</dbReference>
<dbReference type="Pfam" id="PF05930">
    <property type="entry name" value="Phage_AlpA"/>
    <property type="match status" value="1"/>
</dbReference>
<dbReference type="Gene3D" id="1.10.238.160">
    <property type="match status" value="1"/>
</dbReference>
<protein>
    <submittedName>
        <fullName evidence="2">AlpA family phage regulatory protein</fullName>
    </submittedName>
</protein>
<reference evidence="1" key="1">
    <citation type="journal article" date="2014" name="Int. J. Syst. Evol. Microbiol.">
        <title>Complete genome of a new Firmicutes species belonging to the dominant human colonic microbiota ('Ruminococcus bicirculans') reveals two chromosomes and a selective capacity to utilize plant glucans.</title>
        <authorList>
            <consortium name="NISC Comparative Sequencing Program"/>
            <person name="Wegmann U."/>
            <person name="Louis P."/>
            <person name="Goesmann A."/>
            <person name="Henrissat B."/>
            <person name="Duncan S.H."/>
            <person name="Flint H.J."/>
        </authorList>
    </citation>
    <scope>NUCLEOTIDE SEQUENCE</scope>
    <source>
        <strain evidence="1">CGMCC 1.15931</strain>
    </source>
</reference>
<reference evidence="1" key="4">
    <citation type="submission" date="2024-05" db="EMBL/GenBank/DDBJ databases">
        <authorList>
            <person name="Sun Q."/>
            <person name="Zhou Y."/>
        </authorList>
    </citation>
    <scope>NUCLEOTIDE SEQUENCE</scope>
    <source>
        <strain evidence="1">CGMCC 1.15931</strain>
    </source>
</reference>
<dbReference type="Proteomes" id="UP000430634">
    <property type="component" value="Unassembled WGS sequence"/>
</dbReference>
<reference evidence="4" key="2">
    <citation type="journal article" date="2019" name="Int. J. Syst. Evol. Microbiol.">
        <title>The Global Catalogue of Microorganisms (GCM) 10K type strain sequencing project: providing services to taxonomists for standard genome sequencing and annotation.</title>
        <authorList>
            <consortium name="The Broad Institute Genomics Platform"/>
            <consortium name="The Broad Institute Genome Sequencing Center for Infectious Disease"/>
            <person name="Wu L."/>
            <person name="Ma J."/>
        </authorList>
    </citation>
    <scope>NUCLEOTIDE SEQUENCE [LARGE SCALE GENOMIC DNA]</scope>
    <source>
        <strain evidence="4">CGMCC 1.15931</strain>
    </source>
</reference>
<dbReference type="OrthoDB" id="8779547at2"/>
<dbReference type="InterPro" id="IPR010260">
    <property type="entry name" value="AlpA"/>
</dbReference>
<evidence type="ECO:0000313" key="4">
    <source>
        <dbReference type="Proteomes" id="UP000622638"/>
    </source>
</evidence>
<dbReference type="PANTHER" id="PTHR36154:SF1">
    <property type="entry name" value="DNA-BINDING TRANSCRIPTIONAL ACTIVATOR ALPA"/>
    <property type="match status" value="1"/>
</dbReference>
<gene>
    <name evidence="1" type="ORF">GCM10011572_50690</name>
    <name evidence="2" type="ORF">GM672_12520</name>
</gene>
<comment type="caution">
    <text evidence="2">The sequence shown here is derived from an EMBL/GenBank/DDBJ whole genome shotgun (WGS) entry which is preliminary data.</text>
</comment>
<keyword evidence="4" id="KW-1185">Reference proteome</keyword>
<evidence type="ECO:0000313" key="3">
    <source>
        <dbReference type="Proteomes" id="UP000430634"/>
    </source>
</evidence>
<sequence>MDQQIFDSIIKQAESGRPVILKLPEVIEICRLSKTTIYRDMRAGTFPKPIRLTKRSTGWVGHEIIEWLAKQIKARSAQGQMR</sequence>
<reference evidence="2 3" key="3">
    <citation type="submission" date="2019-11" db="EMBL/GenBank/DDBJ databases">
        <title>Type strains purchased from KCTC, JCM and DSMZ.</title>
        <authorList>
            <person name="Lu H."/>
        </authorList>
    </citation>
    <scope>NUCLEOTIDE SEQUENCE [LARGE SCALE GENOMIC DNA]</scope>
    <source>
        <strain evidence="2 3">KCTC 52429</strain>
    </source>
</reference>
<dbReference type="AlphaFoldDB" id="A0A6I3SZ69"/>